<evidence type="ECO:0000259" key="1">
    <source>
        <dbReference type="Pfam" id="PF09994"/>
    </source>
</evidence>
<dbReference type="STRING" id="1873482.Xedl_02136"/>
<comment type="caution">
    <text evidence="2">The sequence shown here is derived from an EMBL/GenBank/DDBJ whole genome shotgun (WGS) entry which is preliminary data.</text>
</comment>
<dbReference type="PANTHER" id="PTHR33840:SF1">
    <property type="entry name" value="TLE1 PHOSPHOLIPASE DOMAIN-CONTAINING PROTEIN"/>
    <property type="match status" value="1"/>
</dbReference>
<reference evidence="2 3" key="1">
    <citation type="submission" date="2016-09" db="EMBL/GenBank/DDBJ databases">
        <title>Xenorhabdus thuongxuanensis sp. nov. and Xenorhabdus eapokensis sp. nov., isolated from Steinernema species.</title>
        <authorList>
            <person name="Kaempfer P."/>
            <person name="Tobias N.J."/>
            <person name="Phan Ke L."/>
            <person name="Bode H.B."/>
            <person name="Glaeser S.P."/>
        </authorList>
    </citation>
    <scope>NUCLEOTIDE SEQUENCE [LARGE SCALE GENOMIC DNA]</scope>
    <source>
        <strain evidence="2 3">DL20</strain>
    </source>
</reference>
<dbReference type="RefSeq" id="WP_074023670.1">
    <property type="nucleotide sequence ID" value="NZ_CAWNAG010000035.1"/>
</dbReference>
<proteinExistence type="predicted"/>
<dbReference type="InterPro" id="IPR018712">
    <property type="entry name" value="Tle1-like_cat"/>
</dbReference>
<dbReference type="Pfam" id="PF09994">
    <property type="entry name" value="T6SS_Tle1-like_cat"/>
    <property type="match status" value="1"/>
</dbReference>
<dbReference type="AlphaFoldDB" id="A0A1Q5TR65"/>
<evidence type="ECO:0000313" key="3">
    <source>
        <dbReference type="Proteomes" id="UP000186268"/>
    </source>
</evidence>
<dbReference type="EMBL" id="MKGQ01000013">
    <property type="protein sequence ID" value="OKP02726.1"/>
    <property type="molecule type" value="Genomic_DNA"/>
</dbReference>
<evidence type="ECO:0000313" key="2">
    <source>
        <dbReference type="EMBL" id="OKP02726.1"/>
    </source>
</evidence>
<feature type="domain" description="T6SS Phospholipase effector Tle1-like catalytic" evidence="1">
    <location>
        <begin position="347"/>
        <end position="439"/>
    </location>
</feature>
<accession>A0A1Q5TR65</accession>
<organism evidence="2 3">
    <name type="scientific">Xenorhabdus eapokensis</name>
    <dbReference type="NCBI Taxonomy" id="1873482"/>
    <lineage>
        <taxon>Bacteria</taxon>
        <taxon>Pseudomonadati</taxon>
        <taxon>Pseudomonadota</taxon>
        <taxon>Gammaproteobacteria</taxon>
        <taxon>Enterobacterales</taxon>
        <taxon>Morganellaceae</taxon>
        <taxon>Xenorhabdus</taxon>
    </lineage>
</organism>
<dbReference type="PANTHER" id="PTHR33840">
    <property type="match status" value="1"/>
</dbReference>
<keyword evidence="3" id="KW-1185">Reference proteome</keyword>
<name>A0A1Q5TR65_9GAMM</name>
<sequence>MKPLDPTNCIDCQKILKHWIEFQLVDEQGEPLTGMPYKLTSRGNKSIVRTGTTDGNGILREADLPPMPVTLTVSAQLLADKVTQCPARPDTGKIGNLQIRENSYNGKHDYHYITLGAISDAYPKVKGWQEDELKTSEHFKDSVLKGFTAHPLNRRYVLEVQAIESGINLIIGVFFDGTGNNTENINERLLCVPETADQQSMRCSFNQFGLPGDTSRISYDGYYTNVHFLHEIYKVGKTDNNSHQIKVYIEGIGTQAGKSDSVVGYGLGVGETGVHAKTEMAIQKIKIEITESLKNIQDNIRYLQFDIIGFSRGAAAARHFANRVFNRDPILVQALTDGFNQRRYLNKSKYPTGKSRFLGIFDTVAAIGTLSNGLNPHTADTGDIDIRLPEGIAEHIFHITAMNECRYNFSLNSIKPDYPELIFPGAHSDIGGGYNPMETERLFITRPRSLTVDESTPNNTTWIYRRAQEELFQIRSYPAIAPLLHNNEVKVETWQNNQFYPRNELERFQKQVASATVLYREITNDWSKVVMLVMQDAAQESGVIFGEPNADDKDYQLCPELAPLAEKAINQGRAVRQGQSLIPFNAEELALIQTKYVHCSSHWNSVVIKDEQIQGGVKAVELVSFVNRPCEQWHRTIFDITGKEISK</sequence>
<dbReference type="Proteomes" id="UP000186268">
    <property type="component" value="Unassembled WGS sequence"/>
</dbReference>
<dbReference type="OrthoDB" id="5562330at2"/>
<gene>
    <name evidence="2" type="ORF">Xedl_02136</name>
</gene>
<protein>
    <recommendedName>
        <fullName evidence="1">T6SS Phospholipase effector Tle1-like catalytic domain-containing protein</fullName>
    </recommendedName>
</protein>